<feature type="signal peptide" evidence="1">
    <location>
        <begin position="1"/>
        <end position="19"/>
    </location>
</feature>
<evidence type="ECO:0000313" key="2">
    <source>
        <dbReference type="EMBL" id="CAD9366679.1"/>
    </source>
</evidence>
<reference evidence="2" key="1">
    <citation type="submission" date="2021-01" db="EMBL/GenBank/DDBJ databases">
        <authorList>
            <person name="Corre E."/>
            <person name="Pelletier E."/>
            <person name="Niang G."/>
            <person name="Scheremetjew M."/>
            <person name="Finn R."/>
            <person name="Kale V."/>
            <person name="Holt S."/>
            <person name="Cochrane G."/>
            <person name="Meng A."/>
            <person name="Brown T."/>
            <person name="Cohen L."/>
        </authorList>
    </citation>
    <scope>NUCLEOTIDE SEQUENCE</scope>
    <source>
        <strain evidence="2">CCMP2222</strain>
    </source>
</reference>
<dbReference type="AlphaFoldDB" id="A0A7S2AFT4"/>
<feature type="chain" id="PRO_5031426378" evidence="1">
    <location>
        <begin position="20"/>
        <end position="156"/>
    </location>
</feature>
<keyword evidence="1" id="KW-0732">Signal</keyword>
<name>A0A7S2AFT4_9DINO</name>
<evidence type="ECO:0000256" key="1">
    <source>
        <dbReference type="SAM" id="SignalP"/>
    </source>
</evidence>
<gene>
    <name evidence="2" type="ORF">AAND1436_LOCUS2976</name>
</gene>
<accession>A0A7S2AFT4</accession>
<organism evidence="2">
    <name type="scientific">Alexandrium andersonii</name>
    <dbReference type="NCBI Taxonomy" id="327968"/>
    <lineage>
        <taxon>Eukaryota</taxon>
        <taxon>Sar</taxon>
        <taxon>Alveolata</taxon>
        <taxon>Dinophyceae</taxon>
        <taxon>Gonyaulacales</taxon>
        <taxon>Pyrocystaceae</taxon>
        <taxon>Alexandrium</taxon>
    </lineage>
</organism>
<dbReference type="EMBL" id="HBGQ01005862">
    <property type="protein sequence ID" value="CAD9366679.1"/>
    <property type="molecule type" value="Transcribed_RNA"/>
</dbReference>
<protein>
    <submittedName>
        <fullName evidence="2">Uncharacterized protein</fullName>
    </submittedName>
</protein>
<sequence length="156" mass="16094">MALGFVAAIAATTLGLSDAGRDSDALALLSSGDPVLHCGNVCAQNEKHGRCSPTIWMVSADERKELEAIIQGDTTVLRKFCKTLCVPLKGPTSGCQDSAEFTAADGADAEASHACSGKTQSGTIARDVCCMNACFKDDSGEPAVKGKCYKACGKAE</sequence>
<proteinExistence type="predicted"/>